<dbReference type="EMBL" id="GL883007">
    <property type="protein sequence ID" value="EGG24229.1"/>
    <property type="molecule type" value="Genomic_DNA"/>
</dbReference>
<sequence>MDNSNSNSNSKDNNIVVIIDKEINEKEQDGCCVLSLYIQAIIINMILTEPRCSSRGDIVVDDGDDVYGRKQYSTSDKTSYLMYKGEPEQKSKRKFVNHYKLINIALVSRWWLQVSKQATTTLKISGPLKESYFSSVCKGSTTTIESFKWNVRKRDYDPNELDDKYNQIEYNQNILSRLLPNLKSLDIVAYNLGTMCDWPITQMVDSFPEVQSTVHIIIDQREHCLLWRPPHTKRNIPPLVTITLNDIYEYFASDSFFDNVLEMIDVLQPVCLNLYLDDGNGCSGDVLHLEKNIDVISQLASTKHLNIGYDFVELEEFVGILSNGFQLESIKVGIITCPLVKVILKDQSSSYGHHTRCEYCTSGNLQLRDTIQHWDEFCSRLSNNTSLERLDLEDTHHDGYINNKKSTTLDRLALPFISIWTSNNKIKLIGLSKLSYIISPLFFDALCHNQCITTLMLTSGTLIQEYIESFCQLLMTNMRIRVVGIKENDLESSKELVMAFRQNKSIKVLDISGNRFGNDLFDSFLDSDTIQYLVIDKEMNKLKHNYFNQSKSLLNCFIYNYDDDNNNNNNRFYFNPSLF</sequence>
<evidence type="ECO:0008006" key="3">
    <source>
        <dbReference type="Google" id="ProtNLM"/>
    </source>
</evidence>
<protein>
    <recommendedName>
        <fullName evidence="3">Leucine-rich repeat-containing protein</fullName>
    </recommendedName>
</protein>
<keyword evidence="2" id="KW-1185">Reference proteome</keyword>
<dbReference type="PANTHER" id="PTHR32423">
    <property type="entry name" value="SAP DOMAIN-CONTAINING PROTEIN-RELATED"/>
    <property type="match status" value="1"/>
</dbReference>
<dbReference type="Gene3D" id="3.80.10.10">
    <property type="entry name" value="Ribonuclease Inhibitor"/>
    <property type="match status" value="1"/>
</dbReference>
<dbReference type="GeneID" id="14876226"/>
<name>F4PKV5_CACFS</name>
<dbReference type="SUPFAM" id="SSF52047">
    <property type="entry name" value="RNI-like"/>
    <property type="match status" value="1"/>
</dbReference>
<dbReference type="KEGG" id="dfa:DFA_06377"/>
<proteinExistence type="predicted"/>
<evidence type="ECO:0000313" key="2">
    <source>
        <dbReference type="Proteomes" id="UP000007797"/>
    </source>
</evidence>
<dbReference type="OrthoDB" id="24497at2759"/>
<dbReference type="PANTHER" id="PTHR32423:SF65">
    <property type="entry name" value="F-BOX DOMAIN-CONTAINING PROTEIN"/>
    <property type="match status" value="1"/>
</dbReference>
<gene>
    <name evidence="1" type="ORF">DFA_06377</name>
</gene>
<evidence type="ECO:0000313" key="1">
    <source>
        <dbReference type="EMBL" id="EGG24229.1"/>
    </source>
</evidence>
<dbReference type="AlphaFoldDB" id="F4PKV5"/>
<dbReference type="InterPro" id="IPR032675">
    <property type="entry name" value="LRR_dom_sf"/>
</dbReference>
<dbReference type="Proteomes" id="UP000007797">
    <property type="component" value="Unassembled WGS sequence"/>
</dbReference>
<dbReference type="RefSeq" id="XP_004362080.1">
    <property type="nucleotide sequence ID" value="XM_004362023.1"/>
</dbReference>
<accession>F4PKV5</accession>
<organism evidence="1 2">
    <name type="scientific">Cavenderia fasciculata</name>
    <name type="common">Slime mold</name>
    <name type="synonym">Dictyostelium fasciculatum</name>
    <dbReference type="NCBI Taxonomy" id="261658"/>
    <lineage>
        <taxon>Eukaryota</taxon>
        <taxon>Amoebozoa</taxon>
        <taxon>Evosea</taxon>
        <taxon>Eumycetozoa</taxon>
        <taxon>Dictyostelia</taxon>
        <taxon>Acytosteliales</taxon>
        <taxon>Cavenderiaceae</taxon>
        <taxon>Cavenderia</taxon>
    </lineage>
</organism>
<reference evidence="2" key="1">
    <citation type="journal article" date="2011" name="Genome Res.">
        <title>Phylogeny-wide analysis of social amoeba genomes highlights ancient origins for complex intercellular communication.</title>
        <authorList>
            <person name="Heidel A.J."/>
            <person name="Lawal H.M."/>
            <person name="Felder M."/>
            <person name="Schilde C."/>
            <person name="Helps N.R."/>
            <person name="Tunggal B."/>
            <person name="Rivero F."/>
            <person name="John U."/>
            <person name="Schleicher M."/>
            <person name="Eichinger L."/>
            <person name="Platzer M."/>
            <person name="Noegel A.A."/>
            <person name="Schaap P."/>
            <person name="Gloeckner G."/>
        </authorList>
    </citation>
    <scope>NUCLEOTIDE SEQUENCE [LARGE SCALE GENOMIC DNA]</scope>
    <source>
        <strain evidence="2">SH3</strain>
    </source>
</reference>